<dbReference type="InterPro" id="IPR036220">
    <property type="entry name" value="UDP-Glc/GDP-Man_DH_C_sf"/>
</dbReference>
<dbReference type="GO" id="GO:0051287">
    <property type="term" value="F:NAD binding"/>
    <property type="evidence" value="ECO:0007669"/>
    <property type="project" value="InterPro"/>
</dbReference>
<reference evidence="5 6" key="1">
    <citation type="submission" date="2019-09" db="EMBL/GenBank/DDBJ databases">
        <title>Phylogeny of genus Pseudoclavibacter and closely related genus.</title>
        <authorList>
            <person name="Li Y."/>
        </authorList>
    </citation>
    <scope>NUCLEOTIDE SEQUENCE [LARGE SCALE GENOMIC DNA]</scope>
    <source>
        <strain evidence="5 6">DSM 23821</strain>
    </source>
</reference>
<dbReference type="Proteomes" id="UP000467240">
    <property type="component" value="Unassembled WGS sequence"/>
</dbReference>
<evidence type="ECO:0000256" key="1">
    <source>
        <dbReference type="ARBA" id="ARBA00023002"/>
    </source>
</evidence>
<comment type="similarity">
    <text evidence="3">Belongs to the UDP-glucose/GDP-mannose dehydrogenase family.</text>
</comment>
<dbReference type="PANTHER" id="PTHR43491">
    <property type="entry name" value="UDP-N-ACETYL-D-MANNOSAMINE DEHYDROGENASE"/>
    <property type="match status" value="1"/>
</dbReference>
<evidence type="ECO:0000313" key="5">
    <source>
        <dbReference type="EMBL" id="KAB1662556.1"/>
    </source>
</evidence>
<keyword evidence="1" id="KW-0560">Oxidoreductase</keyword>
<evidence type="ECO:0000256" key="2">
    <source>
        <dbReference type="ARBA" id="ARBA00023027"/>
    </source>
</evidence>
<dbReference type="GO" id="GO:0016628">
    <property type="term" value="F:oxidoreductase activity, acting on the CH-CH group of donors, NAD or NADP as acceptor"/>
    <property type="evidence" value="ECO:0007669"/>
    <property type="project" value="InterPro"/>
</dbReference>
<dbReference type="GO" id="GO:0016616">
    <property type="term" value="F:oxidoreductase activity, acting on the CH-OH group of donors, NAD or NADP as acceptor"/>
    <property type="evidence" value="ECO:0007669"/>
    <property type="project" value="InterPro"/>
</dbReference>
<comment type="caution">
    <text evidence="5">The sequence shown here is derived from an EMBL/GenBank/DDBJ whole genome shotgun (WGS) entry which is preliminary data.</text>
</comment>
<gene>
    <name evidence="5" type="ORF">F8O01_01015</name>
</gene>
<dbReference type="InterPro" id="IPR008927">
    <property type="entry name" value="6-PGluconate_DH-like_C_sf"/>
</dbReference>
<sequence length="439" mass="47101">MSSTYTLTLDDAPVDGPAWKYDIAIVGMGYVGLPTALAFSAAGVRVLGIDAKAERLDAIRAGDVDLVPSDRARLYETNLMTPEERWRLSSDASEASQARAVIVCVPTPIDEHAVPDLRALRGACDALVDNARPGQVLILTSTSYPGCTRDFLVAPLAERGLRAGVDVHVAFSPERINPADETFTHEAVPRVVGGSSARCAEEAAEVLRQYVSTTHLVPTLEAAEMTKLLENTFRAVNVAFINEFANVCRSLDISVNDVIDAAATKPFGFMSFRPGPGVGGHCIPCDPHYLLWQLRSDHLQAPLLEQAMNDLAVRPRHVAERVRTLLGELGVPPKRARVTVVGVSYKPDVADVRESTAVEIIELLNREGIGVAFVDPYVSSLRLADGTVLEAGDAATDGHADVVLLHTRHSAMDLGWLAGHPGVLDASFSLGADIAHQQI</sequence>
<dbReference type="SUPFAM" id="SSF51735">
    <property type="entry name" value="NAD(P)-binding Rossmann-fold domains"/>
    <property type="match status" value="1"/>
</dbReference>
<dbReference type="SUPFAM" id="SSF48179">
    <property type="entry name" value="6-phosphogluconate dehydrogenase C-terminal domain-like"/>
    <property type="match status" value="1"/>
</dbReference>
<keyword evidence="2" id="KW-0520">NAD</keyword>
<dbReference type="EMBL" id="WBJZ01000001">
    <property type="protein sequence ID" value="KAB1662556.1"/>
    <property type="molecule type" value="Genomic_DNA"/>
</dbReference>
<dbReference type="NCBIfam" id="TIGR03026">
    <property type="entry name" value="NDP-sugDHase"/>
    <property type="match status" value="1"/>
</dbReference>
<dbReference type="InterPro" id="IPR028359">
    <property type="entry name" value="UDP_ManNAc/GlcNAc_DH"/>
</dbReference>
<dbReference type="InterPro" id="IPR017476">
    <property type="entry name" value="UDP-Glc/GDP-Man"/>
</dbReference>
<dbReference type="InterPro" id="IPR001732">
    <property type="entry name" value="UDP-Glc/GDP-Man_DH_N"/>
</dbReference>
<evidence type="ECO:0000313" key="6">
    <source>
        <dbReference type="Proteomes" id="UP000467240"/>
    </source>
</evidence>
<dbReference type="Pfam" id="PF03721">
    <property type="entry name" value="UDPG_MGDP_dh_N"/>
    <property type="match status" value="1"/>
</dbReference>
<dbReference type="GO" id="GO:0000271">
    <property type="term" value="P:polysaccharide biosynthetic process"/>
    <property type="evidence" value="ECO:0007669"/>
    <property type="project" value="InterPro"/>
</dbReference>
<dbReference type="OrthoDB" id="5193947at2"/>
<dbReference type="RefSeq" id="WP_158038989.1">
    <property type="nucleotide sequence ID" value="NZ_JACCFV010000001.1"/>
</dbReference>
<proteinExistence type="inferred from homology"/>
<dbReference type="PANTHER" id="PTHR43491:SF1">
    <property type="entry name" value="UDP-N-ACETYL-D-MANNOSAMINE DEHYDROGENASE"/>
    <property type="match status" value="1"/>
</dbReference>
<dbReference type="Pfam" id="PF03720">
    <property type="entry name" value="UDPG_MGDP_dh_C"/>
    <property type="match status" value="1"/>
</dbReference>
<dbReference type="SUPFAM" id="SSF52413">
    <property type="entry name" value="UDP-glucose/GDP-mannose dehydrogenase C-terminal domain"/>
    <property type="match status" value="1"/>
</dbReference>
<dbReference type="InterPro" id="IPR036291">
    <property type="entry name" value="NAD(P)-bd_dom_sf"/>
</dbReference>
<accession>A0A7J5C1N8</accession>
<keyword evidence="6" id="KW-1185">Reference proteome</keyword>
<name>A0A7J5C1N8_9MICO</name>
<evidence type="ECO:0000256" key="3">
    <source>
        <dbReference type="PIRNR" id="PIRNR000124"/>
    </source>
</evidence>
<dbReference type="PIRSF" id="PIRSF000124">
    <property type="entry name" value="UDPglc_GDPman_dh"/>
    <property type="match status" value="1"/>
</dbReference>
<organism evidence="5 6">
    <name type="scientific">Pseudoclavibacter chungangensis</name>
    <dbReference type="NCBI Taxonomy" id="587635"/>
    <lineage>
        <taxon>Bacteria</taxon>
        <taxon>Bacillati</taxon>
        <taxon>Actinomycetota</taxon>
        <taxon>Actinomycetes</taxon>
        <taxon>Micrococcales</taxon>
        <taxon>Microbacteriaceae</taxon>
        <taxon>Pseudoclavibacter</taxon>
    </lineage>
</organism>
<dbReference type="Gene3D" id="3.40.50.720">
    <property type="entry name" value="NAD(P)-binding Rossmann-like Domain"/>
    <property type="match status" value="2"/>
</dbReference>
<dbReference type="InterPro" id="IPR014026">
    <property type="entry name" value="UDP-Glc/GDP-Man_DH_dimer"/>
</dbReference>
<dbReference type="InterPro" id="IPR014027">
    <property type="entry name" value="UDP-Glc/GDP-Man_DH_C"/>
</dbReference>
<dbReference type="SMART" id="SM00984">
    <property type="entry name" value="UDPG_MGDP_dh_C"/>
    <property type="match status" value="1"/>
</dbReference>
<dbReference type="PIRSF" id="PIRSF500136">
    <property type="entry name" value="UDP_ManNAc_DH"/>
    <property type="match status" value="1"/>
</dbReference>
<dbReference type="Pfam" id="PF00984">
    <property type="entry name" value="UDPG_MGDP_dh"/>
    <property type="match status" value="1"/>
</dbReference>
<dbReference type="AlphaFoldDB" id="A0A7J5C1N8"/>
<protein>
    <submittedName>
        <fullName evidence="5">Nucleotide sugar dehydrogenase</fullName>
    </submittedName>
</protein>
<evidence type="ECO:0000259" key="4">
    <source>
        <dbReference type="SMART" id="SM00984"/>
    </source>
</evidence>
<feature type="domain" description="UDP-glucose/GDP-mannose dehydrogenase C-terminal" evidence="4">
    <location>
        <begin position="339"/>
        <end position="426"/>
    </location>
</feature>